<evidence type="ECO:0000256" key="9">
    <source>
        <dbReference type="ARBA" id="ARBA00046751"/>
    </source>
</evidence>
<comment type="caution">
    <text evidence="12">The sequence shown here is derived from an EMBL/GenBank/DDBJ whole genome shotgun (WGS) entry which is preliminary data.</text>
</comment>
<dbReference type="Pfam" id="PF10961">
    <property type="entry name" value="SelK_SelG"/>
    <property type="match status" value="1"/>
</dbReference>
<protein>
    <recommendedName>
        <fullName evidence="3">Selenoprotein K</fullName>
    </recommendedName>
</protein>
<proteinExistence type="inferred from homology"/>
<organism evidence="12 13">
    <name type="scientific">Apodemus speciosus</name>
    <name type="common">Large Japanese field mouse</name>
    <dbReference type="NCBI Taxonomy" id="105296"/>
    <lineage>
        <taxon>Eukaryota</taxon>
        <taxon>Metazoa</taxon>
        <taxon>Chordata</taxon>
        <taxon>Craniata</taxon>
        <taxon>Vertebrata</taxon>
        <taxon>Euteleostomi</taxon>
        <taxon>Mammalia</taxon>
        <taxon>Eutheria</taxon>
        <taxon>Euarchontoglires</taxon>
        <taxon>Glires</taxon>
        <taxon>Rodentia</taxon>
        <taxon>Myomorpha</taxon>
        <taxon>Muroidea</taxon>
        <taxon>Muridae</taxon>
        <taxon>Murinae</taxon>
        <taxon>Apodemus</taxon>
    </lineage>
</organism>
<dbReference type="EMBL" id="BAAFST010000014">
    <property type="protein sequence ID" value="GAB1298657.1"/>
    <property type="molecule type" value="Genomic_DNA"/>
</dbReference>
<comment type="subcellular location">
    <subcellularLocation>
        <location evidence="1">Membrane</location>
        <topology evidence="1">Single-pass membrane protein</topology>
    </subcellularLocation>
</comment>
<gene>
    <name evidence="12" type="ORF">APTSU1_001389300</name>
</gene>
<evidence type="ECO:0000256" key="7">
    <source>
        <dbReference type="ARBA" id="ARBA00023136"/>
    </source>
</evidence>
<feature type="compositionally biased region" description="Low complexity" evidence="10">
    <location>
        <begin position="76"/>
        <end position="87"/>
    </location>
</feature>
<evidence type="ECO:0000256" key="4">
    <source>
        <dbReference type="ARBA" id="ARBA00022692"/>
    </source>
</evidence>
<evidence type="ECO:0000256" key="5">
    <source>
        <dbReference type="ARBA" id="ARBA00022933"/>
    </source>
</evidence>
<keyword evidence="7 11" id="KW-0472">Membrane</keyword>
<evidence type="ECO:0000256" key="11">
    <source>
        <dbReference type="SAM" id="Phobius"/>
    </source>
</evidence>
<evidence type="ECO:0000313" key="12">
    <source>
        <dbReference type="EMBL" id="GAB1298657.1"/>
    </source>
</evidence>
<keyword evidence="6 11" id="KW-1133">Transmembrane helix</keyword>
<keyword evidence="4 11" id="KW-0812">Transmembrane</keyword>
<name>A0ABQ0FHG2_APOSI</name>
<dbReference type="PANTHER" id="PTHR16875:SF0">
    <property type="entry name" value="SELENOPROTEIN K"/>
    <property type="match status" value="1"/>
</dbReference>
<dbReference type="InterPro" id="IPR024491">
    <property type="entry name" value="Se_SelK/SelG"/>
</dbReference>
<comment type="similarity">
    <text evidence="2">Belongs to the selenoprotein K family.</text>
</comment>
<evidence type="ECO:0000313" key="13">
    <source>
        <dbReference type="Proteomes" id="UP001623349"/>
    </source>
</evidence>
<keyword evidence="5" id="KW-0712">Selenocysteine</keyword>
<evidence type="ECO:0000256" key="3">
    <source>
        <dbReference type="ARBA" id="ARBA00020495"/>
    </source>
</evidence>
<comment type="subunit">
    <text evidence="9">Interacts with DERL1, DERL2, DERL3 and SELENOS. The SELENOK-SELENOS complex interacts with VCP. Interacts with ZDHHC6.</text>
</comment>
<evidence type="ECO:0000256" key="6">
    <source>
        <dbReference type="ARBA" id="ARBA00022989"/>
    </source>
</evidence>
<evidence type="ECO:0000256" key="1">
    <source>
        <dbReference type="ARBA" id="ARBA00004167"/>
    </source>
</evidence>
<evidence type="ECO:0000256" key="8">
    <source>
        <dbReference type="ARBA" id="ARBA00045265"/>
    </source>
</evidence>
<accession>A0ABQ0FHG2</accession>
<feature type="transmembrane region" description="Helical" evidence="11">
    <location>
        <begin position="20"/>
        <end position="42"/>
    </location>
</feature>
<comment type="function">
    <text evidence="8">Required for Ca(2+) flux in immune cells and plays a role in T-cell proliferation and in T-cell and neutrophil migration. Involved in endoplasmic reticulum-associated degradation (ERAD) of soluble glycosylated proteins. Required for palmitoylation and cell surface expression of CD36 and involved in macrophage uptake of low-density lipoprotein and in foam cell formation. Together with ZDHHC6, required for palmitoylation of ITPR1 in immune cells, leading to regulate ITPR1 stability and function. Plays a role in protection of cells from ER stress-induced apoptosis. Protects cells from oxidative stress when overexpressed in cardiomyocytes.</text>
</comment>
<dbReference type="PANTHER" id="PTHR16875">
    <property type="entry name" value="SELENOPROTEIN K"/>
    <property type="match status" value="1"/>
</dbReference>
<feature type="region of interest" description="Disordered" evidence="10">
    <location>
        <begin position="47"/>
        <end position="124"/>
    </location>
</feature>
<evidence type="ECO:0000256" key="2">
    <source>
        <dbReference type="ARBA" id="ARBA00008504"/>
    </source>
</evidence>
<reference evidence="12 13" key="1">
    <citation type="submission" date="2024-08" db="EMBL/GenBank/DDBJ databases">
        <title>The draft genome of Apodemus speciosus.</title>
        <authorList>
            <person name="Nabeshima K."/>
            <person name="Suzuki S."/>
            <person name="Onuma M."/>
        </authorList>
    </citation>
    <scope>NUCLEOTIDE SEQUENCE [LARGE SCALE GENOMIC DNA]</scope>
    <source>
        <strain evidence="12">IB14-021</strain>
    </source>
</reference>
<evidence type="ECO:0000256" key="10">
    <source>
        <dbReference type="SAM" id="MobiDB-lite"/>
    </source>
</evidence>
<sequence length="142" mass="16100">MVYISNGQVLDSRNQSPWRLSFITDFFWGIAEFVVFFFKTLLQQDVKKGRGYGSSSDSRYDDGRGAARKPTTPNGSDQSPSRPQPSSNGWWMRKVNVCSEKQTTRHTPVEEVEESHQEVKSGSGGRRWCMSKQGLLCVLTDE</sequence>
<dbReference type="Proteomes" id="UP001623349">
    <property type="component" value="Unassembled WGS sequence"/>
</dbReference>
<keyword evidence="13" id="KW-1185">Reference proteome</keyword>